<organism evidence="1 2">
    <name type="scientific">Pluteus cervinus</name>
    <dbReference type="NCBI Taxonomy" id="181527"/>
    <lineage>
        <taxon>Eukaryota</taxon>
        <taxon>Fungi</taxon>
        <taxon>Dikarya</taxon>
        <taxon>Basidiomycota</taxon>
        <taxon>Agaricomycotina</taxon>
        <taxon>Agaricomycetes</taxon>
        <taxon>Agaricomycetidae</taxon>
        <taxon>Agaricales</taxon>
        <taxon>Pluteineae</taxon>
        <taxon>Pluteaceae</taxon>
        <taxon>Pluteus</taxon>
    </lineage>
</organism>
<gene>
    <name evidence="1" type="ORF">BDN72DRAFT_765242</name>
</gene>
<sequence length="304" mass="32594">MTHHNQSSTSTSSSIPTFKSFSLSTTATLFFLLLCSPTLTSAAGDDDWYFTRYLWRRGSAPQRNVPPEGYYNPTSDGGSFLTQVPNTFPAGQGEPINIIISGHSDPIVLVDQETKGGLRNYFLSIGFAGECLGQHSGSDQAANLGDGNGYKNETAVMRWDYGDPQLGTCKETIQGGDHFRFWLQNGPDGNSGAAFLALSYELPIALQHDVIPNGYNLGRDYFIGNITRSSIPTANLTNTTTYNGTTSSNGYTYYTNIAYVGGLLENTSIGINHNLSVGTNGINAVDGLVAILNVSITAQPQNSG</sequence>
<proteinExistence type="predicted"/>
<name>A0ACD3AZN8_9AGAR</name>
<accession>A0ACD3AZN8</accession>
<reference evidence="1 2" key="1">
    <citation type="journal article" date="2019" name="Nat. Ecol. Evol.">
        <title>Megaphylogeny resolves global patterns of mushroom evolution.</title>
        <authorList>
            <person name="Varga T."/>
            <person name="Krizsan K."/>
            <person name="Foldi C."/>
            <person name="Dima B."/>
            <person name="Sanchez-Garcia M."/>
            <person name="Sanchez-Ramirez S."/>
            <person name="Szollosi G.J."/>
            <person name="Szarkandi J.G."/>
            <person name="Papp V."/>
            <person name="Albert L."/>
            <person name="Andreopoulos W."/>
            <person name="Angelini C."/>
            <person name="Antonin V."/>
            <person name="Barry K.W."/>
            <person name="Bougher N.L."/>
            <person name="Buchanan P."/>
            <person name="Buyck B."/>
            <person name="Bense V."/>
            <person name="Catcheside P."/>
            <person name="Chovatia M."/>
            <person name="Cooper J."/>
            <person name="Damon W."/>
            <person name="Desjardin D."/>
            <person name="Finy P."/>
            <person name="Geml J."/>
            <person name="Haridas S."/>
            <person name="Hughes K."/>
            <person name="Justo A."/>
            <person name="Karasinski D."/>
            <person name="Kautmanova I."/>
            <person name="Kiss B."/>
            <person name="Kocsube S."/>
            <person name="Kotiranta H."/>
            <person name="LaButti K.M."/>
            <person name="Lechner B.E."/>
            <person name="Liimatainen K."/>
            <person name="Lipzen A."/>
            <person name="Lukacs Z."/>
            <person name="Mihaltcheva S."/>
            <person name="Morgado L.N."/>
            <person name="Niskanen T."/>
            <person name="Noordeloos M.E."/>
            <person name="Ohm R.A."/>
            <person name="Ortiz-Santana B."/>
            <person name="Ovrebo C."/>
            <person name="Racz N."/>
            <person name="Riley R."/>
            <person name="Savchenko A."/>
            <person name="Shiryaev A."/>
            <person name="Soop K."/>
            <person name="Spirin V."/>
            <person name="Szebenyi C."/>
            <person name="Tomsovsky M."/>
            <person name="Tulloss R.E."/>
            <person name="Uehling J."/>
            <person name="Grigoriev I.V."/>
            <person name="Vagvolgyi C."/>
            <person name="Papp T."/>
            <person name="Martin F.M."/>
            <person name="Miettinen O."/>
            <person name="Hibbett D.S."/>
            <person name="Nagy L.G."/>
        </authorList>
    </citation>
    <scope>NUCLEOTIDE SEQUENCE [LARGE SCALE GENOMIC DNA]</scope>
    <source>
        <strain evidence="1 2">NL-1719</strain>
    </source>
</reference>
<dbReference type="Proteomes" id="UP000308600">
    <property type="component" value="Unassembled WGS sequence"/>
</dbReference>
<evidence type="ECO:0000313" key="2">
    <source>
        <dbReference type="Proteomes" id="UP000308600"/>
    </source>
</evidence>
<protein>
    <submittedName>
        <fullName evidence="1">Uncharacterized protein</fullName>
    </submittedName>
</protein>
<dbReference type="EMBL" id="ML208300">
    <property type="protein sequence ID" value="TFK71290.1"/>
    <property type="molecule type" value="Genomic_DNA"/>
</dbReference>
<keyword evidence="2" id="KW-1185">Reference proteome</keyword>
<evidence type="ECO:0000313" key="1">
    <source>
        <dbReference type="EMBL" id="TFK71290.1"/>
    </source>
</evidence>